<sequence>MPEDIKVIVIGDSNVGKSSLLKRLAGEEFNEVGESTVAVEYYHRQWKARRKDINLQFWDTAGQERFRNLIPRYYANAHIAIAVFDITSKPTFASLEFWIQELKRYAPSDCAIILIGNKADLPEKRQVLSKDRLPWTSTTSKHPKIIEISAKTLKKPNSILDSIASEGYAVKKARTLAQEAEERENERIQMYGEHSETPPLRRRRFLLCGRGDRKGWQRK</sequence>
<name>A0AC34FEZ3_9BILA</name>
<evidence type="ECO:0000313" key="1">
    <source>
        <dbReference type="Proteomes" id="UP000887579"/>
    </source>
</evidence>
<reference evidence="2" key="1">
    <citation type="submission" date="2022-11" db="UniProtKB">
        <authorList>
            <consortium name="WormBaseParasite"/>
        </authorList>
    </citation>
    <scope>IDENTIFICATION</scope>
</reference>
<dbReference type="Proteomes" id="UP000887579">
    <property type="component" value="Unplaced"/>
</dbReference>
<proteinExistence type="predicted"/>
<accession>A0AC34FEZ3</accession>
<dbReference type="WBParaSite" id="ES5_v2.g15990.t1">
    <property type="protein sequence ID" value="ES5_v2.g15990.t1"/>
    <property type="gene ID" value="ES5_v2.g15990"/>
</dbReference>
<protein>
    <submittedName>
        <fullName evidence="2">Uncharacterized protein</fullName>
    </submittedName>
</protein>
<evidence type="ECO:0000313" key="2">
    <source>
        <dbReference type="WBParaSite" id="ES5_v2.g15990.t1"/>
    </source>
</evidence>
<organism evidence="1 2">
    <name type="scientific">Panagrolaimus sp. ES5</name>
    <dbReference type="NCBI Taxonomy" id="591445"/>
    <lineage>
        <taxon>Eukaryota</taxon>
        <taxon>Metazoa</taxon>
        <taxon>Ecdysozoa</taxon>
        <taxon>Nematoda</taxon>
        <taxon>Chromadorea</taxon>
        <taxon>Rhabditida</taxon>
        <taxon>Tylenchina</taxon>
        <taxon>Panagrolaimomorpha</taxon>
        <taxon>Panagrolaimoidea</taxon>
        <taxon>Panagrolaimidae</taxon>
        <taxon>Panagrolaimus</taxon>
    </lineage>
</organism>